<evidence type="ECO:0000259" key="3">
    <source>
        <dbReference type="PROSITE" id="PS50110"/>
    </source>
</evidence>
<accession>A0A7T3RDS3</accession>
<dbReference type="KEGG" id="tper:IWA51_01335"/>
<evidence type="ECO:0000256" key="1">
    <source>
        <dbReference type="PROSITE-ProRule" id="PRU00169"/>
    </source>
</evidence>
<dbReference type="GO" id="GO:0003723">
    <property type="term" value="F:RNA binding"/>
    <property type="evidence" value="ECO:0007669"/>
    <property type="project" value="InterPro"/>
</dbReference>
<feature type="modified residue" description="4-aspartylphosphate" evidence="1">
    <location>
        <position position="53"/>
    </location>
</feature>
<organism evidence="5 6">
    <name type="scientific">Treponema peruense</name>
    <dbReference type="NCBI Taxonomy" id="2787628"/>
    <lineage>
        <taxon>Bacteria</taxon>
        <taxon>Pseudomonadati</taxon>
        <taxon>Spirochaetota</taxon>
        <taxon>Spirochaetia</taxon>
        <taxon>Spirochaetales</taxon>
        <taxon>Treponemataceae</taxon>
        <taxon>Treponema</taxon>
    </lineage>
</organism>
<dbReference type="Proteomes" id="UP000595224">
    <property type="component" value="Chromosome"/>
</dbReference>
<dbReference type="Pfam" id="PF03861">
    <property type="entry name" value="ANTAR"/>
    <property type="match status" value="1"/>
</dbReference>
<evidence type="ECO:0000256" key="2">
    <source>
        <dbReference type="SAM" id="Coils"/>
    </source>
</evidence>
<dbReference type="EMBL" id="CP064936">
    <property type="protein sequence ID" value="QQA01291.1"/>
    <property type="molecule type" value="Genomic_DNA"/>
</dbReference>
<keyword evidence="6" id="KW-1185">Reference proteome</keyword>
<dbReference type="InterPro" id="IPR036388">
    <property type="entry name" value="WH-like_DNA-bd_sf"/>
</dbReference>
<dbReference type="Gene3D" id="1.10.10.10">
    <property type="entry name" value="Winged helix-like DNA-binding domain superfamily/Winged helix DNA-binding domain"/>
    <property type="match status" value="1"/>
</dbReference>
<dbReference type="Gene3D" id="3.40.50.2300">
    <property type="match status" value="1"/>
</dbReference>
<dbReference type="InterPro" id="IPR001789">
    <property type="entry name" value="Sig_transdc_resp-reg_receiver"/>
</dbReference>
<feature type="domain" description="Response regulatory" evidence="3">
    <location>
        <begin position="3"/>
        <end position="117"/>
    </location>
</feature>
<evidence type="ECO:0000313" key="6">
    <source>
        <dbReference type="Proteomes" id="UP000595224"/>
    </source>
</evidence>
<sequence>MENVLIVSNTNTTMGIISDLLRTETFNRIITTQNGAQARRYINELDFDLIIIDTPLPDEMGDDLSMTAAEKSSAGIILIIDQQNVLEIGAEVEDYGVFALPKPISSEFFYQSVKLLTASRKRVMNLENENQKLQKKIEEIRIVDRAKLILIQVLKMTEPQAQRYIEKQSMDLRQTRLTTAENILRTYEH</sequence>
<name>A0A7T3RDS3_9SPIR</name>
<dbReference type="GO" id="GO:0000160">
    <property type="term" value="P:phosphorelay signal transduction system"/>
    <property type="evidence" value="ECO:0007669"/>
    <property type="project" value="InterPro"/>
</dbReference>
<dbReference type="SMART" id="SM01012">
    <property type="entry name" value="ANTAR"/>
    <property type="match status" value="1"/>
</dbReference>
<dbReference type="AlphaFoldDB" id="A0A7T3RDS3"/>
<keyword evidence="1" id="KW-0597">Phosphoprotein</keyword>
<protein>
    <submittedName>
        <fullName evidence="5">ANTAR domain-containing protein</fullName>
    </submittedName>
</protein>
<dbReference type="InterPro" id="IPR005561">
    <property type="entry name" value="ANTAR"/>
</dbReference>
<feature type="coiled-coil region" evidence="2">
    <location>
        <begin position="116"/>
        <end position="146"/>
    </location>
</feature>
<dbReference type="PIRSF" id="PIRSF036382">
    <property type="entry name" value="RR_antiterm"/>
    <property type="match status" value="1"/>
</dbReference>
<reference evidence="5 6" key="1">
    <citation type="submission" date="2020-11" db="EMBL/GenBank/DDBJ databases">
        <title>Treponema Peruensis nv. sp., first commensal Treponema isolated from human feces.</title>
        <authorList>
            <person name="Belkhou C."/>
            <person name="Raes J."/>
        </authorList>
    </citation>
    <scope>NUCLEOTIDE SEQUENCE [LARGE SCALE GENOMIC DNA]</scope>
    <source>
        <strain evidence="5 6">RCC2812</strain>
    </source>
</reference>
<dbReference type="InterPro" id="IPR011006">
    <property type="entry name" value="CheY-like_superfamily"/>
</dbReference>
<keyword evidence="2" id="KW-0175">Coiled coil</keyword>
<dbReference type="PROSITE" id="PS50921">
    <property type="entry name" value="ANTAR"/>
    <property type="match status" value="1"/>
</dbReference>
<dbReference type="SUPFAM" id="SSF52172">
    <property type="entry name" value="CheY-like"/>
    <property type="match status" value="1"/>
</dbReference>
<gene>
    <name evidence="5" type="ORF">IWA51_01335</name>
</gene>
<dbReference type="Pfam" id="PF00072">
    <property type="entry name" value="Response_reg"/>
    <property type="match status" value="1"/>
</dbReference>
<dbReference type="PROSITE" id="PS50110">
    <property type="entry name" value="RESPONSE_REGULATORY"/>
    <property type="match status" value="1"/>
</dbReference>
<evidence type="ECO:0000259" key="4">
    <source>
        <dbReference type="PROSITE" id="PS50921"/>
    </source>
</evidence>
<dbReference type="RefSeq" id="WP_177528164.1">
    <property type="nucleotide sequence ID" value="NZ_CBCSHE010000013.1"/>
</dbReference>
<evidence type="ECO:0000313" key="5">
    <source>
        <dbReference type="EMBL" id="QQA01291.1"/>
    </source>
</evidence>
<dbReference type="InterPro" id="IPR008327">
    <property type="entry name" value="Sig_transdc_resp-reg_antiterm"/>
</dbReference>
<proteinExistence type="predicted"/>
<feature type="domain" description="ANTAR" evidence="4">
    <location>
        <begin position="123"/>
        <end position="184"/>
    </location>
</feature>